<dbReference type="Proteomes" id="UP001617427">
    <property type="component" value="Unassembled WGS sequence"/>
</dbReference>
<feature type="domain" description="CheW-like" evidence="1">
    <location>
        <begin position="58"/>
        <end position="202"/>
    </location>
</feature>
<evidence type="ECO:0000313" key="2">
    <source>
        <dbReference type="EMBL" id="MFJ3048119.1"/>
    </source>
</evidence>
<name>A0ABW8F4A7_9BURK</name>
<evidence type="ECO:0000313" key="3">
    <source>
        <dbReference type="Proteomes" id="UP001617427"/>
    </source>
</evidence>
<proteinExistence type="predicted"/>
<accession>A0ABW8F4A7</accession>
<dbReference type="SUPFAM" id="SSF50341">
    <property type="entry name" value="CheW-like"/>
    <property type="match status" value="1"/>
</dbReference>
<dbReference type="InterPro" id="IPR036061">
    <property type="entry name" value="CheW-like_dom_sf"/>
</dbReference>
<protein>
    <submittedName>
        <fullName evidence="2">Chemotaxis protein CheW</fullName>
    </submittedName>
</protein>
<dbReference type="RefSeq" id="WP_402702963.1">
    <property type="nucleotide sequence ID" value="NZ_JBIUZV010000015.1"/>
</dbReference>
<reference evidence="2 3" key="1">
    <citation type="submission" date="2024-10" db="EMBL/GenBank/DDBJ databases">
        <title>The Natural Products Discovery Center: Release of the First 8490 Sequenced Strains for Exploring Actinobacteria Biosynthetic Diversity.</title>
        <authorList>
            <person name="Kalkreuter E."/>
            <person name="Kautsar S.A."/>
            <person name="Yang D."/>
            <person name="Bader C.D."/>
            <person name="Teijaro C.N."/>
            <person name="Fluegel L."/>
            <person name="Davis C.M."/>
            <person name="Simpson J.R."/>
            <person name="Lauterbach L."/>
            <person name="Steele A.D."/>
            <person name="Gui C."/>
            <person name="Meng S."/>
            <person name="Li G."/>
            <person name="Viehrig K."/>
            <person name="Ye F."/>
            <person name="Su P."/>
            <person name="Kiefer A.F."/>
            <person name="Nichols A."/>
            <person name="Cepeda A.J."/>
            <person name="Yan W."/>
            <person name="Fan B."/>
            <person name="Jiang Y."/>
            <person name="Adhikari A."/>
            <person name="Zheng C.-J."/>
            <person name="Schuster L."/>
            <person name="Cowan T.M."/>
            <person name="Smanski M.J."/>
            <person name="Chevrette M.G."/>
            <person name="De Carvalho L.P.S."/>
            <person name="Shen B."/>
        </authorList>
    </citation>
    <scope>NUCLEOTIDE SEQUENCE [LARGE SCALE GENOMIC DNA]</scope>
    <source>
        <strain evidence="2 3">NPDC087045</strain>
    </source>
</reference>
<dbReference type="Pfam" id="PF01584">
    <property type="entry name" value="CheW"/>
    <property type="match status" value="1"/>
</dbReference>
<dbReference type="PROSITE" id="PS50851">
    <property type="entry name" value="CHEW"/>
    <property type="match status" value="1"/>
</dbReference>
<comment type="caution">
    <text evidence="2">The sequence shown here is derived from an EMBL/GenBank/DDBJ whole genome shotgun (WGS) entry which is preliminary data.</text>
</comment>
<sequence length="207" mass="21773">MTTGQDNTGSVEAGAPAADVAATPVQGLVEAGRKGGGLQAFQASLLARMEAASSEELQARRLAVTIGQAHCLIRLSDAGEILPLSSLPAPMRVPLTQPWYLGLVNLRGNLVGIVDLAVLSGCEAQARERDSRVLVFSPALAPNCGLLLSSVLGLRHISEMTQISKNNDAKNELIGIVGRYKDKAGIEWSEIGLATLLKEAAFLHIGR</sequence>
<dbReference type="Gene3D" id="2.40.50.180">
    <property type="entry name" value="CheA-289, Domain 4"/>
    <property type="match status" value="1"/>
</dbReference>
<evidence type="ECO:0000259" key="1">
    <source>
        <dbReference type="PROSITE" id="PS50851"/>
    </source>
</evidence>
<organism evidence="2 3">
    <name type="scientific">Herbaspirillum chlorophenolicum</name>
    <dbReference type="NCBI Taxonomy" id="211589"/>
    <lineage>
        <taxon>Bacteria</taxon>
        <taxon>Pseudomonadati</taxon>
        <taxon>Pseudomonadota</taxon>
        <taxon>Betaproteobacteria</taxon>
        <taxon>Burkholderiales</taxon>
        <taxon>Oxalobacteraceae</taxon>
        <taxon>Herbaspirillum</taxon>
    </lineage>
</organism>
<dbReference type="InterPro" id="IPR002545">
    <property type="entry name" value="CheW-lke_dom"/>
</dbReference>
<gene>
    <name evidence="2" type="ORF">ACIPEN_19985</name>
</gene>
<keyword evidence="3" id="KW-1185">Reference proteome</keyword>
<dbReference type="EMBL" id="JBIUZV010000015">
    <property type="protein sequence ID" value="MFJ3048119.1"/>
    <property type="molecule type" value="Genomic_DNA"/>
</dbReference>